<accession>A0A2H0CUK4</accession>
<sequence length="291" mass="30885">MRFIKSNIGIRTKNLFRMALLLSFIGFVVGIFLFTPASQVFAAQPYQLLAPIPSGVGGGGELTQVAPGGLGAYVIRIFTAIIGLAGVLAVLMLVVGGIEYISPSVTMKEAGRKRMTHAIGGLLIALAAWLILRTINPNLVDLKIVPNAVNINAKLPTKSSAQQIQEVSSQIQAFQQAEQASKVNSAPIECSSSTCGTQSPLINNACGHSGTGSFASNECIKQLEKSEQAIQAQLSNPNLTEAGRKLKEEELIAVQGLKQRVLDLQDAQAAAQTLQSQNNQQQVQQIPPGTQ</sequence>
<name>A0A2H0CUK4_9BACT</name>
<dbReference type="Pfam" id="PF18895">
    <property type="entry name" value="T4SS_pilin"/>
    <property type="match status" value="1"/>
</dbReference>
<protein>
    <submittedName>
        <fullName evidence="2">Uncharacterized protein</fullName>
    </submittedName>
</protein>
<feature type="transmembrane region" description="Helical" evidence="1">
    <location>
        <begin position="73"/>
        <end position="95"/>
    </location>
</feature>
<feature type="transmembrane region" description="Helical" evidence="1">
    <location>
        <begin position="115"/>
        <end position="132"/>
    </location>
</feature>
<dbReference type="Proteomes" id="UP000230638">
    <property type="component" value="Unassembled WGS sequence"/>
</dbReference>
<keyword evidence="1" id="KW-0812">Transmembrane</keyword>
<proteinExistence type="predicted"/>
<keyword evidence="1" id="KW-0472">Membrane</keyword>
<gene>
    <name evidence="2" type="ORF">COW88_02155</name>
</gene>
<dbReference type="InterPro" id="IPR043993">
    <property type="entry name" value="T4SS_pilin"/>
</dbReference>
<comment type="caution">
    <text evidence="2">The sequence shown here is derived from an EMBL/GenBank/DDBJ whole genome shotgun (WGS) entry which is preliminary data.</text>
</comment>
<dbReference type="AlphaFoldDB" id="A0A2H0CUK4"/>
<dbReference type="EMBL" id="PCTL01000021">
    <property type="protein sequence ID" value="PIP73399.1"/>
    <property type="molecule type" value="Genomic_DNA"/>
</dbReference>
<reference evidence="2 3" key="1">
    <citation type="submission" date="2017-09" db="EMBL/GenBank/DDBJ databases">
        <title>Depth-based differentiation of microbial function through sediment-hosted aquifers and enrichment of novel symbionts in the deep terrestrial subsurface.</title>
        <authorList>
            <person name="Probst A.J."/>
            <person name="Ladd B."/>
            <person name="Jarett J.K."/>
            <person name="Geller-Mcgrath D.E."/>
            <person name="Sieber C.M."/>
            <person name="Emerson J.B."/>
            <person name="Anantharaman K."/>
            <person name="Thomas B.C."/>
            <person name="Malmstrom R."/>
            <person name="Stieglmeier M."/>
            <person name="Klingl A."/>
            <person name="Woyke T."/>
            <person name="Ryan C.M."/>
            <person name="Banfield J.F."/>
        </authorList>
    </citation>
    <scope>NUCLEOTIDE SEQUENCE [LARGE SCALE GENOMIC DNA]</scope>
    <source>
        <strain evidence="2">CG22_combo_CG10-13_8_21_14_all_47_15</strain>
    </source>
</reference>
<evidence type="ECO:0000313" key="3">
    <source>
        <dbReference type="Proteomes" id="UP000230638"/>
    </source>
</evidence>
<keyword evidence="1" id="KW-1133">Transmembrane helix</keyword>
<organism evidence="2 3">
    <name type="scientific">Candidatus Lloydbacteria bacterium CG22_combo_CG10-13_8_21_14_all_47_15</name>
    <dbReference type="NCBI Taxonomy" id="1974635"/>
    <lineage>
        <taxon>Bacteria</taxon>
        <taxon>Candidatus Lloydiibacteriota</taxon>
    </lineage>
</organism>
<evidence type="ECO:0000256" key="1">
    <source>
        <dbReference type="SAM" id="Phobius"/>
    </source>
</evidence>
<evidence type="ECO:0000313" key="2">
    <source>
        <dbReference type="EMBL" id="PIP73399.1"/>
    </source>
</evidence>